<proteinExistence type="predicted"/>
<dbReference type="AlphaFoldDB" id="A0A1Y2LLX7"/>
<evidence type="ECO:0000256" key="1">
    <source>
        <dbReference type="SAM" id="Coils"/>
    </source>
</evidence>
<evidence type="ECO:0000313" key="3">
    <source>
        <dbReference type="EMBL" id="OSS44197.1"/>
    </source>
</evidence>
<sequence>MDRKLVETSDDQLSVQGHKDIGGRLLLRDFSLLETGDELLPGQGYMGLRYPIPPFAYIVCEKYAEELKSPTDRRIKNVNLKFLVEYVYLRKGYTKTIRAGGDCADNKIIKPTTQRKNTTPLSVRSSPSPGVGASNSNDPLASSRKSAPKSDEALAGVKTMLASASQQFETATKAIEKLERTESSKADILAKVEKEAGTAKEDSQRWKAMYEEQQPEHEKLQAKYERLKTKYGKLNGDVSNLKLPQVEMDSDSN</sequence>
<dbReference type="InParanoid" id="A0A1Y2LLX7"/>
<dbReference type="Proteomes" id="UP000193240">
    <property type="component" value="Unassembled WGS sequence"/>
</dbReference>
<reference evidence="3 4" key="1">
    <citation type="journal article" date="2017" name="Genome Announc.">
        <title>Genome sequence of the saprophytic ascomycete Epicoccum nigrum ICMP 19927 strain isolated from New Zealand.</title>
        <authorList>
            <person name="Fokin M."/>
            <person name="Fleetwood D."/>
            <person name="Weir B.S."/>
            <person name="Villas-Boas S.G."/>
        </authorList>
    </citation>
    <scope>NUCLEOTIDE SEQUENCE [LARGE SCALE GENOMIC DNA]</scope>
    <source>
        <strain evidence="3 4">ICMP 19927</strain>
    </source>
</reference>
<feature type="coiled-coil region" evidence="1">
    <location>
        <begin position="210"/>
        <end position="237"/>
    </location>
</feature>
<accession>A0A1Y2LLX7</accession>
<protein>
    <submittedName>
        <fullName evidence="3">Uncharacterized protein</fullName>
    </submittedName>
</protein>
<organism evidence="3 4">
    <name type="scientific">Epicoccum nigrum</name>
    <name type="common">Soil fungus</name>
    <name type="synonym">Epicoccum purpurascens</name>
    <dbReference type="NCBI Taxonomy" id="105696"/>
    <lineage>
        <taxon>Eukaryota</taxon>
        <taxon>Fungi</taxon>
        <taxon>Dikarya</taxon>
        <taxon>Ascomycota</taxon>
        <taxon>Pezizomycotina</taxon>
        <taxon>Dothideomycetes</taxon>
        <taxon>Pleosporomycetidae</taxon>
        <taxon>Pleosporales</taxon>
        <taxon>Pleosporineae</taxon>
        <taxon>Didymellaceae</taxon>
        <taxon>Epicoccum</taxon>
    </lineage>
</organism>
<gene>
    <name evidence="3" type="ORF">B5807_11184</name>
</gene>
<evidence type="ECO:0000256" key="2">
    <source>
        <dbReference type="SAM" id="MobiDB-lite"/>
    </source>
</evidence>
<dbReference type="EMBL" id="KZ107859">
    <property type="protein sequence ID" value="OSS44197.1"/>
    <property type="molecule type" value="Genomic_DNA"/>
</dbReference>
<keyword evidence="4" id="KW-1185">Reference proteome</keyword>
<feature type="region of interest" description="Disordered" evidence="2">
    <location>
        <begin position="104"/>
        <end position="151"/>
    </location>
</feature>
<keyword evidence="1" id="KW-0175">Coiled coil</keyword>
<evidence type="ECO:0000313" key="4">
    <source>
        <dbReference type="Proteomes" id="UP000193240"/>
    </source>
</evidence>
<feature type="compositionally biased region" description="Polar residues" evidence="2">
    <location>
        <begin position="111"/>
        <end position="145"/>
    </location>
</feature>
<name>A0A1Y2LLX7_EPING</name>